<dbReference type="InterPro" id="IPR012336">
    <property type="entry name" value="Thioredoxin-like_fold"/>
</dbReference>
<feature type="signal peptide" evidence="1">
    <location>
        <begin position="1"/>
        <end position="18"/>
    </location>
</feature>
<accession>A0ABU1K3K2</accession>
<feature type="domain" description="Thioredoxin-like fold" evidence="2">
    <location>
        <begin position="41"/>
        <end position="152"/>
    </location>
</feature>
<dbReference type="Pfam" id="PF13098">
    <property type="entry name" value="Thioredoxin_2"/>
    <property type="match status" value="1"/>
</dbReference>
<keyword evidence="1" id="KW-0732">Signal</keyword>
<evidence type="ECO:0000313" key="3">
    <source>
        <dbReference type="EMBL" id="MDR6299886.1"/>
    </source>
</evidence>
<name>A0ABU1K3K2_9FLAO</name>
<feature type="chain" id="PRO_5046471108" evidence="1">
    <location>
        <begin position="19"/>
        <end position="154"/>
    </location>
</feature>
<keyword evidence="4" id="KW-1185">Reference proteome</keyword>
<evidence type="ECO:0000313" key="4">
    <source>
        <dbReference type="Proteomes" id="UP001257659"/>
    </source>
</evidence>
<gene>
    <name evidence="3" type="ORF">GGR31_000502</name>
</gene>
<reference evidence="3 4" key="1">
    <citation type="submission" date="2023-07" db="EMBL/GenBank/DDBJ databases">
        <title>Genomic Encyclopedia of Type Strains, Phase IV (KMG-IV): sequencing the most valuable type-strain genomes for metagenomic binning, comparative biology and taxonomic classification.</title>
        <authorList>
            <person name="Goeker M."/>
        </authorList>
    </citation>
    <scope>NUCLEOTIDE SEQUENCE [LARGE SCALE GENOMIC DNA]</scope>
    <source>
        <strain evidence="3 4">DSM 102814</strain>
    </source>
</reference>
<dbReference type="Proteomes" id="UP001257659">
    <property type="component" value="Unassembled WGS sequence"/>
</dbReference>
<dbReference type="RefSeq" id="WP_309726867.1">
    <property type="nucleotide sequence ID" value="NZ_JAVDQA010000001.1"/>
</dbReference>
<evidence type="ECO:0000259" key="2">
    <source>
        <dbReference type="Pfam" id="PF13098"/>
    </source>
</evidence>
<dbReference type="Gene3D" id="3.40.30.10">
    <property type="entry name" value="Glutaredoxin"/>
    <property type="match status" value="1"/>
</dbReference>
<organism evidence="3 4">
    <name type="scientific">Mesonia maritima</name>
    <dbReference type="NCBI Taxonomy" id="1793873"/>
    <lineage>
        <taxon>Bacteria</taxon>
        <taxon>Pseudomonadati</taxon>
        <taxon>Bacteroidota</taxon>
        <taxon>Flavobacteriia</taxon>
        <taxon>Flavobacteriales</taxon>
        <taxon>Flavobacteriaceae</taxon>
        <taxon>Mesonia</taxon>
    </lineage>
</organism>
<sequence>MKKGLIYFCLFISFASQAQEAKEISWLTFEELEVKLNEKPQKTFIYFFTDWCMYCKKMDWNAFKNEAVKNQLAEKYYAVKLNAETKEPILFDGQIFKNKNEGRIAYHELALLLGSRKNKAFSVPVILVLDENFKVEKRIFHYLTSKDLLALLTD</sequence>
<dbReference type="SUPFAM" id="SSF52833">
    <property type="entry name" value="Thioredoxin-like"/>
    <property type="match status" value="1"/>
</dbReference>
<dbReference type="InterPro" id="IPR036249">
    <property type="entry name" value="Thioredoxin-like_sf"/>
</dbReference>
<dbReference type="EMBL" id="JAVDQA010000001">
    <property type="protein sequence ID" value="MDR6299886.1"/>
    <property type="molecule type" value="Genomic_DNA"/>
</dbReference>
<evidence type="ECO:0000256" key="1">
    <source>
        <dbReference type="SAM" id="SignalP"/>
    </source>
</evidence>
<proteinExistence type="predicted"/>
<protein>
    <submittedName>
        <fullName evidence="3">Thioredoxin-related protein</fullName>
    </submittedName>
</protein>
<comment type="caution">
    <text evidence="3">The sequence shown here is derived from an EMBL/GenBank/DDBJ whole genome shotgun (WGS) entry which is preliminary data.</text>
</comment>